<sequence>MDNQKNKEWKEDKDDDHMLRNKDDDVIEIDMDEETETKDQREKREQREFEEELLRKSKENRISLNRSAGPAKHSTLLEDKEEEKEIEDPEPEQEGNILMNLIFGNDDRQSYKKRKAGSPETMGRSKRDKREEQEEPEETEEERDLGMLREVLEILTTKGPVGGEKKYRAVNILAELYKLNKANKSSLYLGSQASAVDSDASTQEQEQENKGATKPKMVEMATQTDAWHGPPGAVKVASLEGIRTYEEFQGHVRLDWPERIYKKAVIEIGNPVEMKANVKVVVTEPNDPGMNFSVQRLYRDRYPALATLKGDYEDMELTYTVKENGVRVSTTETIIKTKSHTPEQLWDALVKVREEAKDEDLVALHHTSYMPVEDLRKMAEAIFQKTAVKKVVIHTTATRRERPTYGFIVKKKDATYSQLLEGVEKAVGGTEAKGAIQSLRSTRDGGLLITMDKDQAAAAEIKNAITQRESGLTAQMVGSEGQEVIHVRGMTSNTTEEQIKEAVRREV</sequence>
<accession>A0ABM5L249</accession>
<organism evidence="2 3">
    <name type="scientific">Diabrotica virgifera virgifera</name>
    <name type="common">western corn rootworm</name>
    <dbReference type="NCBI Taxonomy" id="50390"/>
    <lineage>
        <taxon>Eukaryota</taxon>
        <taxon>Metazoa</taxon>
        <taxon>Ecdysozoa</taxon>
        <taxon>Arthropoda</taxon>
        <taxon>Hexapoda</taxon>
        <taxon>Insecta</taxon>
        <taxon>Pterygota</taxon>
        <taxon>Neoptera</taxon>
        <taxon>Endopterygota</taxon>
        <taxon>Coleoptera</taxon>
        <taxon>Polyphaga</taxon>
        <taxon>Cucujiformia</taxon>
        <taxon>Chrysomeloidea</taxon>
        <taxon>Chrysomelidae</taxon>
        <taxon>Galerucinae</taxon>
        <taxon>Diabroticina</taxon>
        <taxon>Diabroticites</taxon>
        <taxon>Diabrotica</taxon>
    </lineage>
</organism>
<evidence type="ECO:0000313" key="2">
    <source>
        <dbReference type="EnsemblMetazoa" id="XP_050516512.1"/>
    </source>
</evidence>
<dbReference type="RefSeq" id="XP_050516512.1">
    <property type="nucleotide sequence ID" value="XM_050660555.1"/>
</dbReference>
<protein>
    <submittedName>
        <fullName evidence="2">Uncharacterized protein</fullName>
    </submittedName>
</protein>
<proteinExistence type="predicted"/>
<dbReference type="GeneID" id="126891378"/>
<feature type="compositionally biased region" description="Basic and acidic residues" evidence="1">
    <location>
        <begin position="37"/>
        <end position="61"/>
    </location>
</feature>
<feature type="compositionally biased region" description="Acidic residues" evidence="1">
    <location>
        <begin position="79"/>
        <end position="93"/>
    </location>
</feature>
<feature type="compositionally biased region" description="Basic and acidic residues" evidence="1">
    <location>
        <begin position="123"/>
        <end position="132"/>
    </location>
</feature>
<dbReference type="EnsemblMetazoa" id="XM_050660555.1">
    <property type="protein sequence ID" value="XP_050516512.1"/>
    <property type="gene ID" value="LOC126891378"/>
</dbReference>
<feature type="compositionally biased region" description="Acidic residues" evidence="1">
    <location>
        <begin position="133"/>
        <end position="143"/>
    </location>
</feature>
<name>A0ABM5L249_DIAVI</name>
<evidence type="ECO:0000313" key="3">
    <source>
        <dbReference type="Proteomes" id="UP001652700"/>
    </source>
</evidence>
<reference evidence="2" key="1">
    <citation type="submission" date="2025-05" db="UniProtKB">
        <authorList>
            <consortium name="EnsemblMetazoa"/>
        </authorList>
    </citation>
    <scope>IDENTIFICATION</scope>
</reference>
<feature type="compositionally biased region" description="Basic and acidic residues" evidence="1">
    <location>
        <begin position="1"/>
        <end position="24"/>
    </location>
</feature>
<keyword evidence="3" id="KW-1185">Reference proteome</keyword>
<feature type="region of interest" description="Disordered" evidence="1">
    <location>
        <begin position="195"/>
        <end position="215"/>
    </location>
</feature>
<evidence type="ECO:0000256" key="1">
    <source>
        <dbReference type="SAM" id="MobiDB-lite"/>
    </source>
</evidence>
<feature type="compositionally biased region" description="Polar residues" evidence="1">
    <location>
        <begin position="195"/>
        <end position="204"/>
    </location>
</feature>
<dbReference type="Proteomes" id="UP001652700">
    <property type="component" value="Unplaced"/>
</dbReference>
<feature type="region of interest" description="Disordered" evidence="1">
    <location>
        <begin position="1"/>
        <end position="145"/>
    </location>
</feature>
<feature type="compositionally biased region" description="Acidic residues" evidence="1">
    <location>
        <begin position="25"/>
        <end position="36"/>
    </location>
</feature>